<organism evidence="8 9">
    <name type="scientific">Hymenochirus boettgeri</name>
    <name type="common">Congo dwarf clawed frog</name>
    <dbReference type="NCBI Taxonomy" id="247094"/>
    <lineage>
        <taxon>Eukaryota</taxon>
        <taxon>Metazoa</taxon>
        <taxon>Chordata</taxon>
        <taxon>Craniata</taxon>
        <taxon>Vertebrata</taxon>
        <taxon>Euteleostomi</taxon>
        <taxon>Amphibia</taxon>
        <taxon>Batrachia</taxon>
        <taxon>Anura</taxon>
        <taxon>Pipoidea</taxon>
        <taxon>Pipidae</taxon>
        <taxon>Pipinae</taxon>
        <taxon>Hymenochirus</taxon>
    </lineage>
</organism>
<evidence type="ECO:0000313" key="8">
    <source>
        <dbReference type="EMBL" id="KAG8455505.1"/>
    </source>
</evidence>
<keyword evidence="6" id="KW-0472">Membrane</keyword>
<keyword evidence="6" id="KW-1133">Transmembrane helix</keyword>
<evidence type="ECO:0000256" key="2">
    <source>
        <dbReference type="ARBA" id="ARBA00023130"/>
    </source>
</evidence>
<keyword evidence="5" id="KW-1279">T cell receptor</keyword>
<dbReference type="InterPro" id="IPR051287">
    <property type="entry name" value="TCR_variable_region"/>
</dbReference>
<name>A0A8T2KDI5_9PIPI</name>
<keyword evidence="3" id="KW-0675">Receptor</keyword>
<dbReference type="InterPro" id="IPR013783">
    <property type="entry name" value="Ig-like_fold"/>
</dbReference>
<accession>A0A8T2KDI5</accession>
<dbReference type="Proteomes" id="UP000812440">
    <property type="component" value="Chromosome 1"/>
</dbReference>
<dbReference type="OrthoDB" id="8947657at2759"/>
<keyword evidence="4" id="KW-0393">Immunoglobulin domain</keyword>
<dbReference type="AlphaFoldDB" id="A0A8T2KDI5"/>
<keyword evidence="5" id="KW-0391">Immunity</keyword>
<dbReference type="GO" id="GO:0002250">
    <property type="term" value="P:adaptive immune response"/>
    <property type="evidence" value="ECO:0007669"/>
    <property type="project" value="UniProtKB-KW"/>
</dbReference>
<dbReference type="Pfam" id="PF07686">
    <property type="entry name" value="V-set"/>
    <property type="match status" value="1"/>
</dbReference>
<dbReference type="Gene3D" id="2.60.40.10">
    <property type="entry name" value="Immunoglobulins"/>
    <property type="match status" value="1"/>
</dbReference>
<evidence type="ECO:0000256" key="4">
    <source>
        <dbReference type="ARBA" id="ARBA00023319"/>
    </source>
</evidence>
<feature type="transmembrane region" description="Helical" evidence="6">
    <location>
        <begin position="13"/>
        <end position="32"/>
    </location>
</feature>
<reference evidence="8" key="1">
    <citation type="thesis" date="2020" institute="ProQuest LLC" country="789 East Eisenhower Parkway, Ann Arbor, MI, USA">
        <title>Comparative Genomics and Chromosome Evolution.</title>
        <authorList>
            <person name="Mudd A.B."/>
        </authorList>
    </citation>
    <scope>NUCLEOTIDE SEQUENCE</scope>
    <source>
        <strain evidence="8">Female2</strain>
        <tissue evidence="8">Blood</tissue>
    </source>
</reference>
<dbReference type="PROSITE" id="PS50835">
    <property type="entry name" value="IG_LIKE"/>
    <property type="match status" value="1"/>
</dbReference>
<protein>
    <recommendedName>
        <fullName evidence="7">Ig-like domain-containing protein</fullName>
    </recommendedName>
</protein>
<dbReference type="InterPro" id="IPR036179">
    <property type="entry name" value="Ig-like_dom_sf"/>
</dbReference>
<evidence type="ECO:0000256" key="3">
    <source>
        <dbReference type="ARBA" id="ARBA00023170"/>
    </source>
</evidence>
<sequence>MDSQLYSEKVKDIALSCSYITSYSTAYYLYWYRQYPSSSPKYILHKANKGHYSNTEPFALNKFESELSSNSTTLRIMDINLEDSALYICALSEDTV</sequence>
<dbReference type="SMART" id="SM00406">
    <property type="entry name" value="IGv"/>
    <property type="match status" value="1"/>
</dbReference>
<dbReference type="SUPFAM" id="SSF48726">
    <property type="entry name" value="Immunoglobulin"/>
    <property type="match status" value="1"/>
</dbReference>
<keyword evidence="2" id="KW-1064">Adaptive immunity</keyword>
<evidence type="ECO:0000256" key="1">
    <source>
        <dbReference type="ARBA" id="ARBA00022729"/>
    </source>
</evidence>
<dbReference type="InterPro" id="IPR007110">
    <property type="entry name" value="Ig-like_dom"/>
</dbReference>
<comment type="caution">
    <text evidence="8">The sequence shown here is derived from an EMBL/GenBank/DDBJ whole genome shotgun (WGS) entry which is preliminary data.</text>
</comment>
<keyword evidence="1" id="KW-0732">Signal</keyword>
<dbReference type="GO" id="GO:0042101">
    <property type="term" value="C:T cell receptor complex"/>
    <property type="evidence" value="ECO:0007669"/>
    <property type="project" value="UniProtKB-KW"/>
</dbReference>
<dbReference type="PANTHER" id="PTHR19367:SF18">
    <property type="entry name" value="T CELL RECEPTOR ALPHA VARIABLE 16"/>
    <property type="match status" value="1"/>
</dbReference>
<dbReference type="InterPro" id="IPR013106">
    <property type="entry name" value="Ig_V-set"/>
</dbReference>
<evidence type="ECO:0000256" key="5">
    <source>
        <dbReference type="ARBA" id="ARBA00043266"/>
    </source>
</evidence>
<evidence type="ECO:0000259" key="7">
    <source>
        <dbReference type="PROSITE" id="PS50835"/>
    </source>
</evidence>
<dbReference type="PANTHER" id="PTHR19367">
    <property type="entry name" value="T-CELL RECEPTOR ALPHA CHAIN V REGION"/>
    <property type="match status" value="1"/>
</dbReference>
<dbReference type="EMBL" id="JAACNH010000001">
    <property type="protein sequence ID" value="KAG8455505.1"/>
    <property type="molecule type" value="Genomic_DNA"/>
</dbReference>
<proteinExistence type="predicted"/>
<keyword evidence="9" id="KW-1185">Reference proteome</keyword>
<evidence type="ECO:0000313" key="9">
    <source>
        <dbReference type="Proteomes" id="UP000812440"/>
    </source>
</evidence>
<evidence type="ECO:0000256" key="6">
    <source>
        <dbReference type="SAM" id="Phobius"/>
    </source>
</evidence>
<gene>
    <name evidence="8" type="ORF">GDO86_001626</name>
</gene>
<feature type="domain" description="Ig-like" evidence="7">
    <location>
        <begin position="1"/>
        <end position="96"/>
    </location>
</feature>
<keyword evidence="6" id="KW-0812">Transmembrane</keyword>